<reference evidence="3 4" key="1">
    <citation type="submission" date="2020-06" db="EMBL/GenBank/DDBJ databases">
        <title>Methanolobus halotolerans sp. nov., isolated from a saline lake Tus in Siberia.</title>
        <authorList>
            <person name="Shen Y."/>
            <person name="Chen S.-C."/>
            <person name="Lai M.-C."/>
            <person name="Huang H.-H."/>
            <person name="Chiu H.-H."/>
            <person name="Tang S.-L."/>
            <person name="Rogozin D.Y."/>
            <person name="Degermendzhy A.G."/>
        </authorList>
    </citation>
    <scope>NUCLEOTIDE SEQUENCE [LARGE SCALE GENOMIC DNA]</scope>
    <source>
        <strain evidence="3 4">DSM 21339</strain>
    </source>
</reference>
<evidence type="ECO:0000259" key="2">
    <source>
        <dbReference type="Pfam" id="PF11127"/>
    </source>
</evidence>
<keyword evidence="1" id="KW-0812">Transmembrane</keyword>
<evidence type="ECO:0000313" key="4">
    <source>
        <dbReference type="Proteomes" id="UP000509594"/>
    </source>
</evidence>
<dbReference type="InterPro" id="IPR021309">
    <property type="entry name" value="YgaP-like_TM"/>
</dbReference>
<evidence type="ECO:0000256" key="1">
    <source>
        <dbReference type="SAM" id="Phobius"/>
    </source>
</evidence>
<dbReference type="KEGG" id="mzi:HWN40_04310"/>
<feature type="domain" description="Inner membrane protein YgaP-like transmembrane" evidence="2">
    <location>
        <begin position="11"/>
        <end position="75"/>
    </location>
</feature>
<keyword evidence="1" id="KW-0472">Membrane</keyword>
<protein>
    <submittedName>
        <fullName evidence="3">DUF2892 domain-containing protein</fullName>
    </submittedName>
</protein>
<keyword evidence="1" id="KW-1133">Transmembrane helix</keyword>
<accession>A0A7D5EDK2</accession>
<feature type="transmembrane region" description="Helical" evidence="1">
    <location>
        <begin position="18"/>
        <end position="37"/>
    </location>
</feature>
<evidence type="ECO:0000313" key="3">
    <source>
        <dbReference type="EMBL" id="QLC49536.1"/>
    </source>
</evidence>
<dbReference type="AlphaFoldDB" id="A0A7D5EDK2"/>
<dbReference type="Pfam" id="PF11127">
    <property type="entry name" value="YgaP-like_TM"/>
    <property type="match status" value="1"/>
</dbReference>
<keyword evidence="4" id="KW-1185">Reference proteome</keyword>
<gene>
    <name evidence="3" type="ORF">HWN40_04310</name>
</gene>
<feature type="transmembrane region" description="Helical" evidence="1">
    <location>
        <begin position="44"/>
        <end position="61"/>
    </location>
</feature>
<sequence>MVDLKGMFTNENVGGLDLLIRAFLGTFALTTLAAGILNDSKLKWVLAIIGFAGVFTSLTRHCTPYNLLGINTAEKNESICQITEEAENEE</sequence>
<dbReference type="GeneID" id="55820871"/>
<organism evidence="3 4">
    <name type="scientific">Methanolobus zinderi</name>
    <dbReference type="NCBI Taxonomy" id="536044"/>
    <lineage>
        <taxon>Archaea</taxon>
        <taxon>Methanobacteriati</taxon>
        <taxon>Methanobacteriota</taxon>
        <taxon>Stenosarchaea group</taxon>
        <taxon>Methanomicrobia</taxon>
        <taxon>Methanosarcinales</taxon>
        <taxon>Methanosarcinaceae</taxon>
        <taxon>Methanolobus</taxon>
    </lineage>
</organism>
<dbReference type="Proteomes" id="UP000509594">
    <property type="component" value="Chromosome"/>
</dbReference>
<name>A0A7D5EDK2_9EURY</name>
<dbReference type="RefSeq" id="WP_176964592.1">
    <property type="nucleotide sequence ID" value="NZ_CP058215.1"/>
</dbReference>
<dbReference type="OrthoDB" id="134799at2157"/>
<proteinExistence type="predicted"/>
<dbReference type="EMBL" id="CP058215">
    <property type="protein sequence ID" value="QLC49536.1"/>
    <property type="molecule type" value="Genomic_DNA"/>
</dbReference>